<dbReference type="InterPro" id="IPR019775">
    <property type="entry name" value="WD40_repeat_CS"/>
</dbReference>
<dbReference type="SUPFAM" id="SSF81296">
    <property type="entry name" value="E set domains"/>
    <property type="match status" value="1"/>
</dbReference>
<feature type="repeat" description="WD" evidence="3">
    <location>
        <begin position="187"/>
        <end position="228"/>
    </location>
</feature>
<evidence type="ECO:0000256" key="4">
    <source>
        <dbReference type="SAM" id="MobiDB-lite"/>
    </source>
</evidence>
<dbReference type="Gene3D" id="2.130.10.10">
    <property type="entry name" value="YVTN repeat-like/Quinoprotein amine dehydrogenase"/>
    <property type="match status" value="3"/>
</dbReference>
<dbReference type="PANTHER" id="PTHR44019">
    <property type="entry name" value="WD REPEAT-CONTAINING PROTEIN 55"/>
    <property type="match status" value="1"/>
</dbReference>
<dbReference type="Gene3D" id="2.60.40.640">
    <property type="match status" value="1"/>
</dbReference>
<evidence type="ECO:0000256" key="1">
    <source>
        <dbReference type="ARBA" id="ARBA00022574"/>
    </source>
</evidence>
<dbReference type="SMART" id="SM00320">
    <property type="entry name" value="WD40"/>
    <property type="match status" value="7"/>
</dbReference>
<sequence length="1165" mass="126647">MATVPSALQMQDPSLERSFRGHKDAVTGVAFKPSMTQLASSSMDHSVMVWNFKPQLRAFRFVGHKGAVTSVDFSPSGGLLASSSRDKTVRLWTPNVKGDVTVFSAHTSTVRSVQFSRDGETLLTTSDDKSIKIWATARTKFQYTLAGHLNWVRTGSFSPDARLVVSGSDDKTVKLWDLSSKLCVKTYWDHIGMISAVAFHPAGNIIASASSDRSIKLFDIRTHKLLQHYGDAHAGSTPTTEGGVSVGGVNSIAFGGTACEWLISTGMDGVVKIWDIKEGHLLYTLHGHKNGPTTAAVFSPNGDFFATGGSDSQVMVWKSNFAVDGNFAFDSMREPGDIEHRHSKSMHAVFEWPHVPHAIHTDLYKVHGATGSRVSAAPVATAAPRGVLHRKLIPTSSTTSASRPMTAWAPSTALDITEIVDVGANILAEKDVGEDSLRKLRQNGTSSSSPDAKAVSPAPQQGQDEDTHYTTPLEIRTIPDQVAQTLQHLVRQIDVLTQTMSILENRLTINEDRTNDMSRKMDSGNSSRKIMSGTIVKSSTHKWEKNPLGPYDQMADDPTPSSQTSSNHMRSDYNMSMENEGPAEPDSLPFTFASLLNTTNNFRTECKLVSLQQEFDRTLFVAGREGAFQGRVLTTVERTGKVKFGRIYVEIVGFEEIVPASSRKKPIRRLFFHAKQDLQAPELPPSDAVIAGKADEDNCWLARKGRTAFEVKIAMAHTNAPGASASEKGGPLPSSFWSRKFGGIRYIVTTCAEVKVNNNSPILLVTQREMTVIEGSPLTGIPAFPYSIPVHSPLHVQETKTVRSWLFGKGNVSIQAEVHIAEAGMNDAVSGKGWVAGGLGFVGVEVSNDSPKPIKKLYISLIRRLKTFSVTGDGQLSPVSFSRATVYKKVYESGSSRNQQIRNPAKGYAEDDKRTRVPGFAVAKNFVWDGVDSGDSRKFVVDIEVPLSIRTVRFGMLLDVSFVVQVAVQLPHGDRMSVEIPVTILHPSALYPSLPPLKLNIVAPKALAHEVCQLLPPARATSIVTIHTITPHPLTSTTISRASEMEKATKESGYTLLGDDDDDGAVASTDKPANTLERDFGTARSISITGKAEAYHRKSRQQPSLQKVVSVPLTATAPAAEGESTPGNEEYRKRVQEMLVLGGSEGMSDVAGTIDKMFRATVDEN</sequence>
<dbReference type="InterPro" id="IPR014752">
    <property type="entry name" value="Arrestin-like_C"/>
</dbReference>
<dbReference type="InterPro" id="IPR050505">
    <property type="entry name" value="WDR55/POC1"/>
</dbReference>
<evidence type="ECO:0000256" key="3">
    <source>
        <dbReference type="PROSITE-ProRule" id="PRU00221"/>
    </source>
</evidence>
<keyword evidence="2" id="KW-0677">Repeat</keyword>
<feature type="repeat" description="WD" evidence="3">
    <location>
        <begin position="61"/>
        <end position="92"/>
    </location>
</feature>
<dbReference type="PROSITE" id="PS50294">
    <property type="entry name" value="WD_REPEATS_REGION"/>
    <property type="match status" value="5"/>
</dbReference>
<dbReference type="InterPro" id="IPR015943">
    <property type="entry name" value="WD40/YVTN_repeat-like_dom_sf"/>
</dbReference>
<dbReference type="STRING" id="286115.A0A507DRK8"/>
<dbReference type="InterPro" id="IPR014756">
    <property type="entry name" value="Ig_E-set"/>
</dbReference>
<accession>A0A507DRK8</accession>
<dbReference type="InterPro" id="IPR020472">
    <property type="entry name" value="WD40_PAC1"/>
</dbReference>
<feature type="compositionally biased region" description="Polar residues" evidence="4">
    <location>
        <begin position="559"/>
        <end position="577"/>
    </location>
</feature>
<feature type="region of interest" description="Disordered" evidence="4">
    <location>
        <begin position="440"/>
        <end position="466"/>
    </location>
</feature>
<feature type="region of interest" description="Disordered" evidence="4">
    <location>
        <begin position="537"/>
        <end position="584"/>
    </location>
</feature>
<evidence type="ECO:0000256" key="2">
    <source>
        <dbReference type="ARBA" id="ARBA00022737"/>
    </source>
</evidence>
<dbReference type="AlphaFoldDB" id="A0A507DRK8"/>
<feature type="repeat" description="WD" evidence="3">
    <location>
        <begin position="103"/>
        <end position="144"/>
    </location>
</feature>
<dbReference type="CDD" id="cd00200">
    <property type="entry name" value="WD40"/>
    <property type="match status" value="1"/>
</dbReference>
<dbReference type="PRINTS" id="PR00320">
    <property type="entry name" value="GPROTEINBRPT"/>
</dbReference>
<dbReference type="InterPro" id="IPR001680">
    <property type="entry name" value="WD40_rpt"/>
</dbReference>
<dbReference type="Proteomes" id="UP000317494">
    <property type="component" value="Unassembled WGS sequence"/>
</dbReference>
<dbReference type="Pfam" id="PF00400">
    <property type="entry name" value="WD40"/>
    <property type="match status" value="7"/>
</dbReference>
<keyword evidence="1 3" id="KW-0853">WD repeat</keyword>
<feature type="region of interest" description="Disordered" evidence="4">
    <location>
        <begin position="1045"/>
        <end position="1074"/>
    </location>
</feature>
<feature type="repeat" description="WD" evidence="3">
    <location>
        <begin position="262"/>
        <end position="284"/>
    </location>
</feature>
<organism evidence="6 7">
    <name type="scientific">Synchytrium endobioticum</name>
    <dbReference type="NCBI Taxonomy" id="286115"/>
    <lineage>
        <taxon>Eukaryota</taxon>
        <taxon>Fungi</taxon>
        <taxon>Fungi incertae sedis</taxon>
        <taxon>Chytridiomycota</taxon>
        <taxon>Chytridiomycota incertae sedis</taxon>
        <taxon>Chytridiomycetes</taxon>
        <taxon>Synchytriales</taxon>
        <taxon>Synchytriaceae</taxon>
        <taxon>Synchytrium</taxon>
    </lineage>
</organism>
<dbReference type="EMBL" id="QEAN01000011">
    <property type="protein sequence ID" value="TPX53882.1"/>
    <property type="molecule type" value="Genomic_DNA"/>
</dbReference>
<keyword evidence="7" id="KW-1185">Reference proteome</keyword>
<dbReference type="VEuPathDB" id="FungiDB:SeMB42_g00585"/>
<protein>
    <recommendedName>
        <fullName evidence="5">Arrestin C-terminal-like domain-containing protein</fullName>
    </recommendedName>
</protein>
<dbReference type="InterPro" id="IPR036322">
    <property type="entry name" value="WD40_repeat_dom_sf"/>
</dbReference>
<dbReference type="SUPFAM" id="SSF50978">
    <property type="entry name" value="WD40 repeat-like"/>
    <property type="match status" value="1"/>
</dbReference>
<feature type="repeat" description="WD" evidence="3">
    <location>
        <begin position="145"/>
        <end position="186"/>
    </location>
</feature>
<feature type="repeat" description="WD" evidence="3">
    <location>
        <begin position="298"/>
        <end position="318"/>
    </location>
</feature>
<proteinExistence type="predicted"/>
<dbReference type="InterPro" id="IPR011022">
    <property type="entry name" value="Arrestin_C-like"/>
</dbReference>
<name>A0A507DRK8_9FUNG</name>
<gene>
    <name evidence="6" type="ORF">SeMB42_g00585</name>
</gene>
<dbReference type="PANTHER" id="PTHR44019:SF8">
    <property type="entry name" value="POC1 CENTRIOLAR PROTEIN HOMOLOG"/>
    <property type="match status" value="1"/>
</dbReference>
<evidence type="ECO:0000259" key="5">
    <source>
        <dbReference type="Pfam" id="PF02752"/>
    </source>
</evidence>
<dbReference type="PROSITE" id="PS00678">
    <property type="entry name" value="WD_REPEATS_1"/>
    <property type="match status" value="2"/>
</dbReference>
<feature type="domain" description="Arrestin C-terminal-like" evidence="5">
    <location>
        <begin position="842"/>
        <end position="987"/>
    </location>
</feature>
<evidence type="ECO:0000313" key="6">
    <source>
        <dbReference type="EMBL" id="TPX53882.1"/>
    </source>
</evidence>
<dbReference type="PROSITE" id="PS50082">
    <property type="entry name" value="WD_REPEATS_2"/>
    <property type="match status" value="7"/>
</dbReference>
<feature type="repeat" description="WD" evidence="3">
    <location>
        <begin position="19"/>
        <end position="53"/>
    </location>
</feature>
<dbReference type="Pfam" id="PF02752">
    <property type="entry name" value="Arrestin_C"/>
    <property type="match status" value="1"/>
</dbReference>
<reference evidence="6 7" key="1">
    <citation type="journal article" date="2019" name="Sci. Rep.">
        <title>Comparative genomics of chytrid fungi reveal insights into the obligate biotrophic and pathogenic lifestyle of Synchytrium endobioticum.</title>
        <authorList>
            <person name="van de Vossenberg B.T.L.H."/>
            <person name="Warris S."/>
            <person name="Nguyen H.D.T."/>
            <person name="van Gent-Pelzer M.P.E."/>
            <person name="Joly D.L."/>
            <person name="van de Geest H.C."/>
            <person name="Bonants P.J.M."/>
            <person name="Smith D.S."/>
            <person name="Levesque C.A."/>
            <person name="van der Lee T.A.J."/>
        </authorList>
    </citation>
    <scope>NUCLEOTIDE SEQUENCE [LARGE SCALE GENOMIC DNA]</scope>
    <source>
        <strain evidence="6 7">MB42</strain>
    </source>
</reference>
<evidence type="ECO:0000313" key="7">
    <source>
        <dbReference type="Proteomes" id="UP000317494"/>
    </source>
</evidence>
<comment type="caution">
    <text evidence="6">The sequence shown here is derived from an EMBL/GenBank/DDBJ whole genome shotgun (WGS) entry which is preliminary data.</text>
</comment>